<dbReference type="SUPFAM" id="SSF51395">
    <property type="entry name" value="FMN-linked oxidoreductases"/>
    <property type="match status" value="1"/>
</dbReference>
<dbReference type="AlphaFoldDB" id="A0A381Q074"/>
<dbReference type="PANTHER" id="PTHR43656">
    <property type="entry name" value="BINDING OXIDOREDUCTASE, PUTATIVE (AFU_ORTHOLOGUE AFUA_2G08260)-RELATED"/>
    <property type="match status" value="1"/>
</dbReference>
<evidence type="ECO:0000259" key="4">
    <source>
        <dbReference type="Pfam" id="PF00724"/>
    </source>
</evidence>
<dbReference type="InterPro" id="IPR051799">
    <property type="entry name" value="NADH_flavin_oxidoreductase"/>
</dbReference>
<dbReference type="GO" id="GO:0010181">
    <property type="term" value="F:FMN binding"/>
    <property type="evidence" value="ECO:0007669"/>
    <property type="project" value="InterPro"/>
</dbReference>
<keyword evidence="2" id="KW-0560">Oxidoreductase</keyword>
<reference evidence="5" key="1">
    <citation type="submission" date="2018-05" db="EMBL/GenBank/DDBJ databases">
        <authorList>
            <person name="Lanie J.A."/>
            <person name="Ng W.-L."/>
            <person name="Kazmierczak K.M."/>
            <person name="Andrzejewski T.M."/>
            <person name="Davidsen T.M."/>
            <person name="Wayne K.J."/>
            <person name="Tettelin H."/>
            <person name="Glass J.I."/>
            <person name="Rusch D."/>
            <person name="Podicherti R."/>
            <person name="Tsui H.-C.T."/>
            <person name="Winkler M.E."/>
        </authorList>
    </citation>
    <scope>NUCLEOTIDE SEQUENCE</scope>
</reference>
<dbReference type="PANTHER" id="PTHR43656:SF2">
    <property type="entry name" value="BINDING OXIDOREDUCTASE, PUTATIVE (AFU_ORTHOLOGUE AFUA_2G08260)-RELATED"/>
    <property type="match status" value="1"/>
</dbReference>
<gene>
    <name evidence="5" type="ORF">METZ01_LOCUS23897</name>
</gene>
<dbReference type="EMBL" id="UINC01001109">
    <property type="protein sequence ID" value="SUZ71043.1"/>
    <property type="molecule type" value="Genomic_DNA"/>
</dbReference>
<dbReference type="InterPro" id="IPR001155">
    <property type="entry name" value="OxRdtase_FMN_N"/>
</dbReference>
<feature type="domain" description="NADH:flavin oxidoreductase/NADH oxidase N-terminal" evidence="4">
    <location>
        <begin position="14"/>
        <end position="325"/>
    </location>
</feature>
<evidence type="ECO:0000256" key="3">
    <source>
        <dbReference type="SAM" id="MobiDB-lite"/>
    </source>
</evidence>
<proteinExistence type="predicted"/>
<dbReference type="CDD" id="cd02803">
    <property type="entry name" value="OYE_like_FMN_family"/>
    <property type="match status" value="1"/>
</dbReference>
<dbReference type="Pfam" id="PF00724">
    <property type="entry name" value="Oxidored_FMN"/>
    <property type="match status" value="1"/>
</dbReference>
<keyword evidence="1" id="KW-0285">Flavoprotein</keyword>
<evidence type="ECO:0000313" key="5">
    <source>
        <dbReference type="EMBL" id="SUZ71043.1"/>
    </source>
</evidence>
<organism evidence="5">
    <name type="scientific">marine metagenome</name>
    <dbReference type="NCBI Taxonomy" id="408172"/>
    <lineage>
        <taxon>unclassified sequences</taxon>
        <taxon>metagenomes</taxon>
        <taxon>ecological metagenomes</taxon>
    </lineage>
</organism>
<name>A0A381Q074_9ZZZZ</name>
<sequence length="365" mass="40230">MTVNSGFTLPRTGTGLRNRTVLAAMTNKQSEQDGTLSKAEIRWLLRRAEGGFAIVTTAASHVHPSGKSWEGEMGVWGDHQVPRLAELADGIRERGAVSLAQVFHGGLRAPRSLTGQQPVSASENREDGVEEVSRELSGSEITDLVDAFAEAAERCERAGFDGVEVHGAHGYLICQFLGEKTNRRSDRWGGDLIGRSLFLREVVRAIRSRTSEAFLVSVRVSPQIDNIGVSLRDSIELARMLVDWGVDIIHISCWDAFVGAEDEPEDPRTITRRFREAIPPSFPLLSTGSVWTEEDAEFVLGEGADLIGVARVAIAHPNWASRLGDGGYEPNRPPFTPEHLLDADLSPIFVDYMRRWRGYVTDGRE</sequence>
<evidence type="ECO:0000256" key="1">
    <source>
        <dbReference type="ARBA" id="ARBA00022630"/>
    </source>
</evidence>
<dbReference type="Gene3D" id="3.20.20.70">
    <property type="entry name" value="Aldolase class I"/>
    <property type="match status" value="1"/>
</dbReference>
<accession>A0A381Q074</accession>
<protein>
    <recommendedName>
        <fullName evidence="4">NADH:flavin oxidoreductase/NADH oxidase N-terminal domain-containing protein</fullName>
    </recommendedName>
</protein>
<feature type="compositionally biased region" description="Polar residues" evidence="3">
    <location>
        <begin position="113"/>
        <end position="122"/>
    </location>
</feature>
<dbReference type="GO" id="GO:0016491">
    <property type="term" value="F:oxidoreductase activity"/>
    <property type="evidence" value="ECO:0007669"/>
    <property type="project" value="UniProtKB-KW"/>
</dbReference>
<dbReference type="InterPro" id="IPR013785">
    <property type="entry name" value="Aldolase_TIM"/>
</dbReference>
<feature type="region of interest" description="Disordered" evidence="3">
    <location>
        <begin position="110"/>
        <end position="131"/>
    </location>
</feature>
<evidence type="ECO:0000256" key="2">
    <source>
        <dbReference type="ARBA" id="ARBA00023002"/>
    </source>
</evidence>